<accession>A0ABM0UFC6</accession>
<evidence type="ECO:0000313" key="1">
    <source>
        <dbReference type="Proteomes" id="UP000694864"/>
    </source>
</evidence>
<organism evidence="1 2">
    <name type="scientific">Camelina sativa</name>
    <name type="common">False flax</name>
    <name type="synonym">Myagrum sativum</name>
    <dbReference type="NCBI Taxonomy" id="90675"/>
    <lineage>
        <taxon>Eukaryota</taxon>
        <taxon>Viridiplantae</taxon>
        <taxon>Streptophyta</taxon>
        <taxon>Embryophyta</taxon>
        <taxon>Tracheophyta</taxon>
        <taxon>Spermatophyta</taxon>
        <taxon>Magnoliopsida</taxon>
        <taxon>eudicotyledons</taxon>
        <taxon>Gunneridae</taxon>
        <taxon>Pentapetalae</taxon>
        <taxon>rosids</taxon>
        <taxon>malvids</taxon>
        <taxon>Brassicales</taxon>
        <taxon>Brassicaceae</taxon>
        <taxon>Camelineae</taxon>
        <taxon>Camelina</taxon>
    </lineage>
</organism>
<reference evidence="1" key="1">
    <citation type="journal article" date="2014" name="Nat. Commun.">
        <title>The emerging biofuel crop Camelina sativa retains a highly undifferentiated hexaploid genome structure.</title>
        <authorList>
            <person name="Kagale S."/>
            <person name="Koh C."/>
            <person name="Nixon J."/>
            <person name="Bollina V."/>
            <person name="Clarke W.E."/>
            <person name="Tuteja R."/>
            <person name="Spillane C."/>
            <person name="Robinson S.J."/>
            <person name="Links M.G."/>
            <person name="Clarke C."/>
            <person name="Higgins E.E."/>
            <person name="Huebert T."/>
            <person name="Sharpe A.G."/>
            <person name="Parkin I.A."/>
        </authorList>
    </citation>
    <scope>NUCLEOTIDE SEQUENCE [LARGE SCALE GENOMIC DNA]</scope>
    <source>
        <strain evidence="1">cv. DH55</strain>
    </source>
</reference>
<sequence length="75" mass="8131">MCLNAVDLSRGGLLEINIKNFGSDSLLTYVADRSSNLRRLGVVDCGEQVTGYGILEAVVKLPLLEELEISSDSFI</sequence>
<name>A0ABM0UFC6_CAMSA</name>
<proteinExistence type="predicted"/>
<dbReference type="RefSeq" id="XP_010440337.1">
    <property type="nucleotide sequence ID" value="XM_010442035.1"/>
</dbReference>
<keyword evidence="1" id="KW-1185">Reference proteome</keyword>
<dbReference type="Gene3D" id="3.80.10.10">
    <property type="entry name" value="Ribonuclease Inhibitor"/>
    <property type="match status" value="1"/>
</dbReference>
<gene>
    <name evidence="2" type="primary">LOC104723641</name>
</gene>
<reference evidence="2" key="2">
    <citation type="submission" date="2025-08" db="UniProtKB">
        <authorList>
            <consortium name="RefSeq"/>
        </authorList>
    </citation>
    <scope>IDENTIFICATION</scope>
    <source>
        <tissue evidence="2">Leaf</tissue>
    </source>
</reference>
<protein>
    <submittedName>
        <fullName evidence="2">F-box/LRR-repeat protein 9</fullName>
    </submittedName>
</protein>
<evidence type="ECO:0000313" key="2">
    <source>
        <dbReference type="RefSeq" id="XP_010440337.1"/>
    </source>
</evidence>
<dbReference type="GeneID" id="104723641"/>
<dbReference type="InterPro" id="IPR032675">
    <property type="entry name" value="LRR_dom_sf"/>
</dbReference>
<dbReference type="PANTHER" id="PTHR38926:SF2">
    <property type="entry name" value="F-BOX_LRR-REPEAT PROTEIN 21-RELATED"/>
    <property type="match status" value="1"/>
</dbReference>
<dbReference type="Proteomes" id="UP000694864">
    <property type="component" value="Chromosome 2"/>
</dbReference>
<dbReference type="PANTHER" id="PTHR38926">
    <property type="entry name" value="F-BOX DOMAIN CONTAINING PROTEIN, EXPRESSED"/>
    <property type="match status" value="1"/>
</dbReference>